<dbReference type="Pfam" id="PF04983">
    <property type="entry name" value="RNA_pol_Rpb1_3"/>
    <property type="match status" value="1"/>
</dbReference>
<dbReference type="GO" id="GO:0009507">
    <property type="term" value="C:chloroplast"/>
    <property type="evidence" value="ECO:0007669"/>
    <property type="project" value="UniProtKB-SubCell"/>
</dbReference>
<keyword evidence="2 7" id="KW-0808">Transferase</keyword>
<dbReference type="RefSeq" id="YP_010185239.1">
    <property type="nucleotide sequence ID" value="NC_058314.1"/>
</dbReference>
<dbReference type="NCBIfam" id="TIGR02388">
    <property type="entry name" value="rpoC2_cyan"/>
    <property type="match status" value="1"/>
</dbReference>
<dbReference type="GO" id="GO:0006351">
    <property type="term" value="P:DNA-templated transcription"/>
    <property type="evidence" value="ECO:0007669"/>
    <property type="project" value="UniProtKB-UniRule"/>
</dbReference>
<keyword evidence="4 7" id="KW-0479">Metal-binding</keyword>
<geneLocation type="chloroplast" evidence="11"/>
<gene>
    <name evidence="7 11" type="primary">rpoC2</name>
</gene>
<keyword evidence="3 7" id="KW-0548">Nucleotidyltransferase</keyword>
<dbReference type="PANTHER" id="PTHR19376">
    <property type="entry name" value="DNA-DIRECTED RNA POLYMERASE"/>
    <property type="match status" value="1"/>
</dbReference>
<dbReference type="InterPro" id="IPR007083">
    <property type="entry name" value="RNA_pol_Rpb1_4"/>
</dbReference>
<keyword evidence="11" id="KW-0934">Plastid</keyword>
<feature type="domain" description="RNA polymerase Rpb1" evidence="9">
    <location>
        <begin position="1091"/>
        <end position="1180"/>
    </location>
</feature>
<dbReference type="CDD" id="cd02655">
    <property type="entry name" value="RNAP_beta'_C"/>
    <property type="match status" value="1"/>
</dbReference>
<comment type="cofactor">
    <cofactor evidence="7">
        <name>Zn(2+)</name>
        <dbReference type="ChEBI" id="CHEBI:29105"/>
    </cofactor>
    <text evidence="7">Binds 1 Zn(2+) ion per subunit.</text>
</comment>
<accession>A0A8E6D2G6</accession>
<protein>
    <recommendedName>
        <fullName evidence="7">DNA-directed RNA polymerase subunit beta''</fullName>
        <ecNumber evidence="7">2.7.7.6</ecNumber>
    </recommendedName>
    <alternativeName>
        <fullName evidence="7">PEP</fullName>
    </alternativeName>
    <alternativeName>
        <fullName evidence="7">Plastid-encoded RNA polymerase subunit beta''</fullName>
        <shortName evidence="7">RNA polymerase subunit beta''</shortName>
    </alternativeName>
</protein>
<evidence type="ECO:0000256" key="1">
    <source>
        <dbReference type="ARBA" id="ARBA00022478"/>
    </source>
</evidence>
<dbReference type="GO" id="GO:0003677">
    <property type="term" value="F:DNA binding"/>
    <property type="evidence" value="ECO:0007669"/>
    <property type="project" value="UniProtKB-UniRule"/>
</dbReference>
<keyword evidence="5 7" id="KW-0862">Zinc</keyword>
<evidence type="ECO:0000256" key="4">
    <source>
        <dbReference type="ARBA" id="ARBA00022723"/>
    </source>
</evidence>
<feature type="binding site" evidence="7">
    <location>
        <position position="300"/>
    </location>
    <ligand>
        <name>Zn(2+)</name>
        <dbReference type="ChEBI" id="CHEBI:29105"/>
    </ligand>
</feature>
<dbReference type="Pfam" id="PF04998">
    <property type="entry name" value="RNA_pol_Rpb1_5"/>
    <property type="match status" value="2"/>
</dbReference>
<dbReference type="EC" id="2.7.7.6" evidence="7"/>
<evidence type="ECO:0000259" key="8">
    <source>
        <dbReference type="Pfam" id="PF04983"/>
    </source>
</evidence>
<dbReference type="InterPro" id="IPR007066">
    <property type="entry name" value="RNA_pol_Rpb1_3"/>
</dbReference>
<feature type="domain" description="RNA polymerase Rpb1" evidence="9">
    <location>
        <begin position="171"/>
        <end position="461"/>
    </location>
</feature>
<evidence type="ECO:0000259" key="10">
    <source>
        <dbReference type="Pfam" id="PF05000"/>
    </source>
</evidence>
<dbReference type="InterPro" id="IPR045867">
    <property type="entry name" value="DNA-dir_RpoC_beta_prime"/>
</dbReference>
<feature type="binding site" evidence="7">
    <location>
        <position position="219"/>
    </location>
    <ligand>
        <name>Zn(2+)</name>
        <dbReference type="ChEBI" id="CHEBI:29105"/>
    </ligand>
</feature>
<evidence type="ECO:0000256" key="3">
    <source>
        <dbReference type="ARBA" id="ARBA00022695"/>
    </source>
</evidence>
<comment type="similarity">
    <text evidence="7">Belongs to the RNA polymerase beta' chain family. RpoC2 subfamily.</text>
</comment>
<evidence type="ECO:0000256" key="5">
    <source>
        <dbReference type="ARBA" id="ARBA00022833"/>
    </source>
</evidence>
<comment type="subunit">
    <text evidence="7">In plastids the minimal PEP RNA polymerase catalytic core is composed of four subunits: alpha, beta, beta', and beta''. When a (nuclear-encoded) sigma factor is associated with the core the holoenzyme is formed, which can initiate transcription.</text>
</comment>
<keyword evidence="6 7" id="KW-0804">Transcription</keyword>
<evidence type="ECO:0000313" key="11">
    <source>
        <dbReference type="EMBL" id="QVJ99583.1"/>
    </source>
</evidence>
<dbReference type="GeneID" id="68216416"/>
<reference evidence="11" key="1">
    <citation type="submission" date="2021-03" db="EMBL/GenBank/DDBJ databases">
        <title>The complete chloroplast genome of Ishige okamurae.</title>
        <authorList>
            <person name="Wang X."/>
        </authorList>
    </citation>
    <scope>NUCLEOTIDE SEQUENCE</scope>
</reference>
<dbReference type="PANTHER" id="PTHR19376:SF68">
    <property type="entry name" value="DNA-DIRECTED RNA POLYMERASE SUBUNIT BETA"/>
    <property type="match status" value="1"/>
</dbReference>
<keyword evidence="11" id="KW-0150">Chloroplast</keyword>
<feature type="domain" description="RNA polymerase Rpb1" evidence="10">
    <location>
        <begin position="90"/>
        <end position="168"/>
    </location>
</feature>
<evidence type="ECO:0000259" key="9">
    <source>
        <dbReference type="Pfam" id="PF04998"/>
    </source>
</evidence>
<dbReference type="EMBL" id="MW762687">
    <property type="protein sequence ID" value="QVJ99583.1"/>
    <property type="molecule type" value="Genomic_DNA"/>
</dbReference>
<evidence type="ECO:0000256" key="6">
    <source>
        <dbReference type="ARBA" id="ARBA00023163"/>
    </source>
</evidence>
<evidence type="ECO:0000256" key="2">
    <source>
        <dbReference type="ARBA" id="ARBA00022679"/>
    </source>
</evidence>
<feature type="domain" description="RNA polymerase Rpb1" evidence="8">
    <location>
        <begin position="7"/>
        <end position="61"/>
    </location>
</feature>
<dbReference type="InterPro" id="IPR007081">
    <property type="entry name" value="RNA_pol_Rpb1_5"/>
</dbReference>
<dbReference type="GO" id="GO:0003899">
    <property type="term" value="F:DNA-directed RNA polymerase activity"/>
    <property type="evidence" value="ECO:0007669"/>
    <property type="project" value="UniProtKB-UniRule"/>
</dbReference>
<dbReference type="HAMAP" id="MF_01324">
    <property type="entry name" value="RNApol_bact_RpoC2"/>
    <property type="match status" value="1"/>
</dbReference>
<feature type="binding site" evidence="7">
    <location>
        <position position="303"/>
    </location>
    <ligand>
        <name>Zn(2+)</name>
        <dbReference type="ChEBI" id="CHEBI:29105"/>
    </ligand>
</feature>
<proteinExistence type="inferred from homology"/>
<dbReference type="InterPro" id="IPR012756">
    <property type="entry name" value="DNA-dir_RpoC2_beta_pp"/>
</dbReference>
<comment type="catalytic activity">
    <reaction evidence="7">
        <text>RNA(n) + a ribonucleoside 5'-triphosphate = RNA(n+1) + diphosphate</text>
        <dbReference type="Rhea" id="RHEA:21248"/>
        <dbReference type="Rhea" id="RHEA-COMP:14527"/>
        <dbReference type="Rhea" id="RHEA-COMP:17342"/>
        <dbReference type="ChEBI" id="CHEBI:33019"/>
        <dbReference type="ChEBI" id="CHEBI:61557"/>
        <dbReference type="ChEBI" id="CHEBI:140395"/>
        <dbReference type="EC" id="2.7.7.6"/>
    </reaction>
</comment>
<dbReference type="Pfam" id="PF05000">
    <property type="entry name" value="RNA_pol_Rpb1_4"/>
    <property type="match status" value="1"/>
</dbReference>
<keyword evidence="1 7" id="KW-0240">DNA-directed RNA polymerase</keyword>
<sequence length="1274" mass="145774">MRKKSRIFCNKIVNKQELKKLISWAFKNYGQRKAVFLVDQLKALGFEYATKSGISISLEDLKVPPVKTFLMTKATQDVIQTEFEVNNGEITEVERFQKIIRIWNNTSEDLKDRVVDFFKTTDPLNSVYIMAFSGARGSLAQVRQLVGMRGLMADPNGQIIDLPITTNFREGLSVTDYIISSYGARKGIVDTAIKTADSGYLTRRLVEVAQGIIISERDCYTRSGLLLRKRVTKNEVPLSLKQRAIGRVLANAVFSPKNGQILGKRNQCITPHLAEEFTNFQIPSILIRSPLTCECRRSVCQQCYGWNLASAKLVDLGESIGIVAAQSIGEPGTQLTMRTFHTGGVFTSEKTRQVRANHAGYINFLPTMKARFIRTNYGQDALINDRDSHIQLITYSNEIKKIKVSPETIILVKNKIYVKKNDVLLEFTSRTRNMYPAEKEVKYVLAKHGGEIVSEEKGYRQPFDSEQFKVNKGVNRLFWILSGQVYDIPIKAKINARTFQKVYKNQSLAQSRIVTMIGGFVSFLMIPSTEKVLGIKINNSFRITKQARIFIERSYLGIRSCKMYFSRKSDISINFGLSHEQHFLLGYLNSRKFKTRTAGTFYTDQFYNSSSSNNHSERRTRSGGTVFYLPKSTVETTTAIRNFKFKKRSFVSRDKEVFPNFFTSVEGFVNFETKNKIKEVSIKPGLRYFLKNSIVDVDTIDQQLYYPGEILFKTIEIKKLSYLEIESITKRGIYIYVRPITRYEVTRDNSRKFLQRNYFGDIKLKVGNFVMNATSGINLKGNGAFQFIYSPVVFDYPLHSNNSEIRFEFRNSRKRKSWSEVFLNCSQTFLIDPLIPKELKKDDISVNLLVQNEQFVEPYSTLIAIDIVARKDNFIYEIKQKYTGKKRTIIMITKADHKSIYLDDFDHPYRKDQFIKRDQKFGGNLTISSSGLIKKVDGNKLLYHLGQPYLFSQGAFVNKLPGDFIKTHENLGQLVYERLKTGDIVQGLPKVEEILEARNPKNQAVLSKRPGLIYDIDRDIPQSILISARPSSLYFGNYFVSKANRLLVKKFDFVNVGQPLTEGPLNPHNLLDIYFQYFCSLNTLSLYQSAYFSIKKVQSFLISSVQSIYFSQGVIISDKHIELIIREMTSKIWIEDPGETNFLPGDILDLEQANFINLSLRSENKILFRPILFGITKSSLKADSFLAAASFQETTRVLTNAAVQGKTDWLRGLKENVITGRLITAGTGFYLNNDLTYKKALLPPVVSSPEQVLNLRDQLNSRFQKPKISFKVNK</sequence>
<comment type="subcellular location">
    <subcellularLocation>
        <location evidence="7">Plastid</location>
        <location evidence="7">Chloroplast</location>
    </subcellularLocation>
</comment>
<dbReference type="AlphaFoldDB" id="A0A8E6D2G6"/>
<dbReference type="GO" id="GO:0000428">
    <property type="term" value="C:DNA-directed RNA polymerase complex"/>
    <property type="evidence" value="ECO:0007669"/>
    <property type="project" value="UniProtKB-KW"/>
</dbReference>
<dbReference type="GO" id="GO:0008270">
    <property type="term" value="F:zinc ion binding"/>
    <property type="evidence" value="ECO:0007669"/>
    <property type="project" value="UniProtKB-UniRule"/>
</dbReference>
<feature type="binding site" evidence="7">
    <location>
        <position position="293"/>
    </location>
    <ligand>
        <name>Zn(2+)</name>
        <dbReference type="ChEBI" id="CHEBI:29105"/>
    </ligand>
</feature>
<organism evidence="11">
    <name type="scientific">Ishige okamurae</name>
    <dbReference type="NCBI Taxonomy" id="233772"/>
    <lineage>
        <taxon>Eukaryota</taxon>
        <taxon>Sar</taxon>
        <taxon>Stramenopiles</taxon>
        <taxon>Ochrophyta</taxon>
        <taxon>PX clade</taxon>
        <taxon>Phaeophyceae</taxon>
        <taxon>Ectocarpales</taxon>
        <taxon>Ishigeaceae</taxon>
        <taxon>Ishige</taxon>
    </lineage>
</organism>
<evidence type="ECO:0000256" key="7">
    <source>
        <dbReference type="HAMAP-Rule" id="MF_01324"/>
    </source>
</evidence>
<comment type="function">
    <text evidence="7">DNA-dependent RNA polymerase catalyzes the transcription of DNA into RNA using the four ribonucleoside triphosphates as substrates.</text>
</comment>
<name>A0A8E6D2G6_9PHAE</name>